<evidence type="ECO:0000313" key="4">
    <source>
        <dbReference type="Proteomes" id="UP000660675"/>
    </source>
</evidence>
<evidence type="ECO:0008006" key="5">
    <source>
        <dbReference type="Google" id="ProtNLM"/>
    </source>
</evidence>
<evidence type="ECO:0000256" key="1">
    <source>
        <dbReference type="SAM" id="MobiDB-lite"/>
    </source>
</evidence>
<feature type="transmembrane region" description="Helical" evidence="2">
    <location>
        <begin position="357"/>
        <end position="380"/>
    </location>
</feature>
<dbReference type="InterPro" id="IPR045931">
    <property type="entry name" value="DUF6350"/>
</dbReference>
<feature type="transmembrane region" description="Helical" evidence="2">
    <location>
        <begin position="254"/>
        <end position="275"/>
    </location>
</feature>
<proteinExistence type="predicted"/>
<keyword evidence="4" id="KW-1185">Reference proteome</keyword>
<comment type="caution">
    <text evidence="3">The sequence shown here is derived from an EMBL/GenBank/DDBJ whole genome shotgun (WGS) entry which is preliminary data.</text>
</comment>
<feature type="compositionally biased region" description="Low complexity" evidence="1">
    <location>
        <begin position="473"/>
        <end position="485"/>
    </location>
</feature>
<feature type="transmembrane region" description="Helical" evidence="2">
    <location>
        <begin position="315"/>
        <end position="336"/>
    </location>
</feature>
<dbReference type="RefSeq" id="WP_229866925.1">
    <property type="nucleotide sequence ID" value="NZ_BMTF01000008.1"/>
</dbReference>
<reference evidence="4" key="1">
    <citation type="journal article" date="2019" name="Int. J. Syst. Evol. Microbiol.">
        <title>The Global Catalogue of Microorganisms (GCM) 10K type strain sequencing project: providing services to taxonomists for standard genome sequencing and annotation.</title>
        <authorList>
            <consortium name="The Broad Institute Genomics Platform"/>
            <consortium name="The Broad Institute Genome Sequencing Center for Infectious Disease"/>
            <person name="Wu L."/>
            <person name="Ma J."/>
        </authorList>
    </citation>
    <scope>NUCLEOTIDE SEQUENCE [LARGE SCALE GENOMIC DNA]</scope>
    <source>
        <strain evidence="4">JCM 4376</strain>
    </source>
</reference>
<feature type="transmembrane region" description="Helical" evidence="2">
    <location>
        <begin position="20"/>
        <end position="48"/>
    </location>
</feature>
<gene>
    <name evidence="3" type="ORF">GCM10015535_30020</name>
</gene>
<keyword evidence="2" id="KW-0812">Transmembrane</keyword>
<feature type="compositionally biased region" description="Basic and acidic residues" evidence="1">
    <location>
        <begin position="459"/>
        <end position="471"/>
    </location>
</feature>
<feature type="compositionally biased region" description="Polar residues" evidence="1">
    <location>
        <begin position="529"/>
        <end position="539"/>
    </location>
</feature>
<feature type="transmembrane region" description="Helical" evidence="2">
    <location>
        <begin position="84"/>
        <end position="103"/>
    </location>
</feature>
<accession>A0ABQ2W1A0</accession>
<feature type="transmembrane region" description="Helical" evidence="2">
    <location>
        <begin position="212"/>
        <end position="233"/>
    </location>
</feature>
<dbReference type="Pfam" id="PF19877">
    <property type="entry name" value="DUF6350"/>
    <property type="match status" value="1"/>
</dbReference>
<feature type="region of interest" description="Disordered" evidence="1">
    <location>
        <begin position="458"/>
        <end position="539"/>
    </location>
</feature>
<feature type="transmembrane region" description="Helical" evidence="2">
    <location>
        <begin position="157"/>
        <end position="177"/>
    </location>
</feature>
<feature type="transmembrane region" description="Helical" evidence="2">
    <location>
        <begin position="123"/>
        <end position="145"/>
    </location>
</feature>
<feature type="transmembrane region" description="Helical" evidence="2">
    <location>
        <begin position="60"/>
        <end position="77"/>
    </location>
</feature>
<name>A0ABQ2W1A0_9ACTN</name>
<keyword evidence="2" id="KW-0472">Membrane</keyword>
<dbReference type="EMBL" id="BMTF01000008">
    <property type="protein sequence ID" value="GGV84660.1"/>
    <property type="molecule type" value="Genomic_DNA"/>
</dbReference>
<evidence type="ECO:0000256" key="2">
    <source>
        <dbReference type="SAM" id="Phobius"/>
    </source>
</evidence>
<organism evidence="3 4">
    <name type="scientific">Streptomyces gelaticus</name>
    <dbReference type="NCBI Taxonomy" id="285446"/>
    <lineage>
        <taxon>Bacteria</taxon>
        <taxon>Bacillati</taxon>
        <taxon>Actinomycetota</taxon>
        <taxon>Actinomycetes</taxon>
        <taxon>Kitasatosporales</taxon>
        <taxon>Streptomycetaceae</taxon>
        <taxon>Streptomyces</taxon>
    </lineage>
</organism>
<evidence type="ECO:0000313" key="3">
    <source>
        <dbReference type="EMBL" id="GGV84660.1"/>
    </source>
</evidence>
<protein>
    <recommendedName>
        <fullName evidence="5">Integral membrane protein</fullName>
    </recommendedName>
</protein>
<feature type="transmembrane region" description="Helical" evidence="2">
    <location>
        <begin position="392"/>
        <end position="415"/>
    </location>
</feature>
<dbReference type="Proteomes" id="UP000660675">
    <property type="component" value="Unassembled WGS sequence"/>
</dbReference>
<sequence>MTQATEGSPSLSAEQSRSAVLALALLRGAVAAGLGLGSMAVLVLALWISSPASGSNPGGALHAAAGLWLLAHGAELIRPDTLSGVPAPVGLVPLLLTVVPVWLVHRAARDVLVPEEGRPVPSAMGAFAMVVGGYLLVGAVVAYYGRGGSPAVHPPPLLFPPAVVVAGAAAAGVWTAAGRPVGPPPSWAPVSLHEALARGRFRERAGTVWRSAAAGVTVLLGGGALLVAVGLVWHAHSAQQSFVQLSGDWAGRAAVLLLALVLVPNAAVWGAAYGLGPGFALGTASTVTPIAFTGRPALPRFPLLAAVPAEGPGTVLNWSAVAVPVAAGVTVAWFTVRRAAPPNAVREEAWSLRETALAAALGAVGCGAGTAVLAAAAGGPLGTRALAEFGPVWWLTGAAALLWTALIGVPGALLLRAWRLREPGEGAWWRRADAVGAQEPEAAYVAGAPGVVAASGKALEPERAPGDEPARRPVVSPAGGAASVPAPAPVPPAARVSVPEEDEDFAPYDFLPTDPWHERTARPNEAGPSGTQDSGRGTS</sequence>
<keyword evidence="2" id="KW-1133">Transmembrane helix</keyword>